<sequence>MFSSVDSSVHGNVDWEVSRVASQLHENLPALTMSMRDRLATQISELRDDERMIQLLGASIEDNIETILYGLRHGIPREHVQLPPAAFEYARRLAQRGVPVNALLRAYRLGQDHLLKWTFDTVEHHVGDPSTVLLTCQEFVTWTFGYIDWISQQVVAVYEKEREQWLENRNAVRAHYIKEIINGAEIDTDVTEAAIGYGLRQRHVGMVLWGNLTSPREDELGRLEGFAIALAAHLGCSARPLTVPVDRTSLWVWLPIGTRRTVDMVEVRRFAETYEAAPDGACGKPGAGVDGFRQSHQQALCAQAVALIYGGATPAFIGFGEPGVATASLLSKNVPATRSWVHRVLGPLALDDEPHHRLRHTLMVFLAGGGSYTAAAERLDMHKNSVKYRVTKADDERGKPVSDDRVDVELALLACRWLGAAVLRTEPPDRAPAGRTQYAP</sequence>
<dbReference type="Gene3D" id="1.10.10.2840">
    <property type="entry name" value="PucR C-terminal helix-turn-helix domain"/>
    <property type="match status" value="1"/>
</dbReference>
<dbReference type="AlphaFoldDB" id="A0A238ZMD4"/>
<evidence type="ECO:0000259" key="3">
    <source>
        <dbReference type="Pfam" id="PF14361"/>
    </source>
</evidence>
<evidence type="ECO:0000259" key="4">
    <source>
        <dbReference type="Pfam" id="PF17853"/>
    </source>
</evidence>
<feature type="domain" description="PucR C-terminal helix-turn-helix" evidence="2">
    <location>
        <begin position="358"/>
        <end position="414"/>
    </location>
</feature>
<dbReference type="InterPro" id="IPR025736">
    <property type="entry name" value="PucR_C-HTH_dom"/>
</dbReference>
<dbReference type="InterPro" id="IPR051448">
    <property type="entry name" value="CdaR-like_regulators"/>
</dbReference>
<feature type="domain" description="CdaR GGDEF-like" evidence="4">
    <location>
        <begin position="193"/>
        <end position="304"/>
    </location>
</feature>
<dbReference type="Pfam" id="PF13556">
    <property type="entry name" value="HTH_30"/>
    <property type="match status" value="1"/>
</dbReference>
<dbReference type="PANTHER" id="PTHR33744">
    <property type="entry name" value="CARBOHYDRATE DIACID REGULATOR"/>
    <property type="match status" value="1"/>
</dbReference>
<evidence type="ECO:0000313" key="6">
    <source>
        <dbReference type="Proteomes" id="UP000198348"/>
    </source>
</evidence>
<accession>A0A238ZMD4</accession>
<dbReference type="InterPro" id="IPR025751">
    <property type="entry name" value="RsbRD_N_dom"/>
</dbReference>
<evidence type="ECO:0000259" key="2">
    <source>
        <dbReference type="Pfam" id="PF13556"/>
    </source>
</evidence>
<dbReference type="Pfam" id="PF17853">
    <property type="entry name" value="GGDEF_2"/>
    <property type="match status" value="1"/>
</dbReference>
<protein>
    <submittedName>
        <fullName evidence="5">PucR C-terminal helix-turn-helix domain-containing protein</fullName>
    </submittedName>
</protein>
<dbReference type="Pfam" id="PF14361">
    <property type="entry name" value="RsbRD_N"/>
    <property type="match status" value="1"/>
</dbReference>
<organism evidence="5 6">
    <name type="scientific">Haloechinothrix alba</name>
    <dbReference type="NCBI Taxonomy" id="664784"/>
    <lineage>
        <taxon>Bacteria</taxon>
        <taxon>Bacillati</taxon>
        <taxon>Actinomycetota</taxon>
        <taxon>Actinomycetes</taxon>
        <taxon>Pseudonocardiales</taxon>
        <taxon>Pseudonocardiaceae</taxon>
        <taxon>Haloechinothrix</taxon>
    </lineage>
</organism>
<evidence type="ECO:0000313" key="5">
    <source>
        <dbReference type="EMBL" id="SNR84289.1"/>
    </source>
</evidence>
<dbReference type="InterPro" id="IPR041522">
    <property type="entry name" value="CdaR_GGDEF"/>
</dbReference>
<dbReference type="InterPro" id="IPR042070">
    <property type="entry name" value="PucR_C-HTH_sf"/>
</dbReference>
<reference evidence="6" key="1">
    <citation type="submission" date="2017-06" db="EMBL/GenBank/DDBJ databases">
        <authorList>
            <person name="Varghese N."/>
            <person name="Submissions S."/>
        </authorList>
    </citation>
    <scope>NUCLEOTIDE SEQUENCE [LARGE SCALE GENOMIC DNA]</scope>
    <source>
        <strain evidence="6">DSM 45207</strain>
    </source>
</reference>
<dbReference type="Proteomes" id="UP000198348">
    <property type="component" value="Unassembled WGS sequence"/>
</dbReference>
<feature type="domain" description="RsbT co-antagonist protein RsbRD N-terminal" evidence="3">
    <location>
        <begin position="29"/>
        <end position="173"/>
    </location>
</feature>
<keyword evidence="6" id="KW-1185">Reference proteome</keyword>
<dbReference type="RefSeq" id="WP_089303037.1">
    <property type="nucleotide sequence ID" value="NZ_FZNW01000022.1"/>
</dbReference>
<dbReference type="PANTHER" id="PTHR33744:SF1">
    <property type="entry name" value="DNA-BINDING TRANSCRIPTIONAL ACTIVATOR ADER"/>
    <property type="match status" value="1"/>
</dbReference>
<evidence type="ECO:0000256" key="1">
    <source>
        <dbReference type="ARBA" id="ARBA00006754"/>
    </source>
</evidence>
<dbReference type="EMBL" id="FZNW01000022">
    <property type="protein sequence ID" value="SNR84289.1"/>
    <property type="molecule type" value="Genomic_DNA"/>
</dbReference>
<proteinExistence type="inferred from homology"/>
<comment type="similarity">
    <text evidence="1">Belongs to the CdaR family.</text>
</comment>
<name>A0A238ZMD4_9PSEU</name>
<dbReference type="OrthoDB" id="3663486at2"/>
<gene>
    <name evidence="5" type="ORF">SAMN06265360_12255</name>
</gene>